<evidence type="ECO:0000313" key="2">
    <source>
        <dbReference type="EMBL" id="ORD97870.1"/>
    </source>
</evidence>
<organism evidence="2 3">
    <name type="scientific">Hepatospora eriocheir</name>
    <dbReference type="NCBI Taxonomy" id="1081669"/>
    <lineage>
        <taxon>Eukaryota</taxon>
        <taxon>Fungi</taxon>
        <taxon>Fungi incertae sedis</taxon>
        <taxon>Microsporidia</taxon>
        <taxon>Hepatosporidae</taxon>
        <taxon>Hepatospora</taxon>
    </lineage>
</organism>
<accession>A0A1X0QDL7</accession>
<keyword evidence="1" id="KW-0812">Transmembrane</keyword>
<evidence type="ECO:0000256" key="1">
    <source>
        <dbReference type="SAM" id="Phobius"/>
    </source>
</evidence>
<keyword evidence="1" id="KW-1133">Transmembrane helix</keyword>
<feature type="transmembrane region" description="Helical" evidence="1">
    <location>
        <begin position="7"/>
        <end position="28"/>
    </location>
</feature>
<protein>
    <submittedName>
        <fullName evidence="2">Uncharacterized protein</fullName>
    </submittedName>
</protein>
<dbReference type="Proteomes" id="UP000192356">
    <property type="component" value="Unassembled WGS sequence"/>
</dbReference>
<dbReference type="VEuPathDB" id="MicrosporidiaDB:HERIO_267"/>
<keyword evidence="1" id="KW-0472">Membrane</keyword>
<reference evidence="2 3" key="1">
    <citation type="journal article" date="2017" name="Environ. Microbiol.">
        <title>Decay of the glycolytic pathway and adaptation to intranuclear parasitism within Enterocytozoonidae microsporidia.</title>
        <authorList>
            <person name="Wiredu Boakye D."/>
            <person name="Jaroenlak P."/>
            <person name="Prachumwat A."/>
            <person name="Williams T.A."/>
            <person name="Bateman K.S."/>
            <person name="Itsathitphaisarn O."/>
            <person name="Sritunyalucksana K."/>
            <person name="Paszkiewicz K.H."/>
            <person name="Moore K.A."/>
            <person name="Stentiford G.D."/>
            <person name="Williams B.A."/>
        </authorList>
    </citation>
    <scope>NUCLEOTIDE SEQUENCE [LARGE SCALE GENOMIC DNA]</scope>
    <source>
        <strain evidence="2 3">GB1</strain>
    </source>
</reference>
<comment type="caution">
    <text evidence="2">The sequence shown here is derived from an EMBL/GenBank/DDBJ whole genome shotgun (WGS) entry which is preliminary data.</text>
</comment>
<name>A0A1X0QDL7_9MICR</name>
<dbReference type="PROSITE" id="PS51257">
    <property type="entry name" value="PROKAR_LIPOPROTEIN"/>
    <property type="match status" value="1"/>
</dbReference>
<gene>
    <name evidence="2" type="ORF">HERIO_267</name>
</gene>
<keyword evidence="3" id="KW-1185">Reference proteome</keyword>
<evidence type="ECO:0000313" key="3">
    <source>
        <dbReference type="Proteomes" id="UP000192356"/>
    </source>
</evidence>
<dbReference type="EMBL" id="LVKB01000007">
    <property type="protein sequence ID" value="ORD97870.1"/>
    <property type="molecule type" value="Genomic_DNA"/>
</dbReference>
<proteinExistence type="predicted"/>
<feature type="transmembrane region" description="Helical" evidence="1">
    <location>
        <begin position="34"/>
        <end position="54"/>
    </location>
</feature>
<dbReference type="AlphaFoldDB" id="A0A1X0QDL7"/>
<sequence length="123" mass="14282">MKTKHSIINEVVITMLILTGCITLSIVMSKFMKFMTSFIFVVILFVFISTFYIYNFFKDNKYDDEIDKGEYIELDLENMKNTNKIEKKLNSEIEANVNKNTNSILPSMVNFNDSLNVKVLNLA</sequence>